<gene>
    <name evidence="1" type="ORF">GCM10011332_21180</name>
</gene>
<organism evidence="1 2">
    <name type="scientific">Terasakiella brassicae</name>
    <dbReference type="NCBI Taxonomy" id="1634917"/>
    <lineage>
        <taxon>Bacteria</taxon>
        <taxon>Pseudomonadati</taxon>
        <taxon>Pseudomonadota</taxon>
        <taxon>Alphaproteobacteria</taxon>
        <taxon>Rhodospirillales</taxon>
        <taxon>Terasakiellaceae</taxon>
        <taxon>Terasakiella</taxon>
    </lineage>
</organism>
<dbReference type="Proteomes" id="UP000632498">
    <property type="component" value="Unassembled WGS sequence"/>
</dbReference>
<proteinExistence type="predicted"/>
<protein>
    <submittedName>
        <fullName evidence="1">Uncharacterized protein</fullName>
    </submittedName>
</protein>
<dbReference type="AlphaFoldDB" id="A0A917C0V2"/>
<comment type="caution">
    <text evidence="1">The sequence shown here is derived from an EMBL/GenBank/DDBJ whole genome shotgun (WGS) entry which is preliminary data.</text>
</comment>
<dbReference type="RefSeq" id="WP_188664718.1">
    <property type="nucleotide sequence ID" value="NZ_BMHV01000014.1"/>
</dbReference>
<reference evidence="1" key="2">
    <citation type="submission" date="2020-09" db="EMBL/GenBank/DDBJ databases">
        <authorList>
            <person name="Sun Q."/>
            <person name="Zhou Y."/>
        </authorList>
    </citation>
    <scope>NUCLEOTIDE SEQUENCE</scope>
    <source>
        <strain evidence="1">CGMCC 1.15254</strain>
    </source>
</reference>
<keyword evidence="2" id="KW-1185">Reference proteome</keyword>
<evidence type="ECO:0000313" key="2">
    <source>
        <dbReference type="Proteomes" id="UP000632498"/>
    </source>
</evidence>
<accession>A0A917C0V2</accession>
<sequence>MATLSPHSVQAFEAPQIDDIIPSPTYWDSRRKMMEGGKVKRIADECQRLVQHHSDMAERANGWLYRFAVPYGGDNGFIDRPTHGSSEKRILRIHGWLLEENRWEKHGAAIPGALGRCQENYRKAIGDVMSIMSKFGAVYDHDRNDWTESWLSR</sequence>
<reference evidence="1" key="1">
    <citation type="journal article" date="2014" name="Int. J. Syst. Evol. Microbiol.">
        <title>Complete genome sequence of Corynebacterium casei LMG S-19264T (=DSM 44701T), isolated from a smear-ripened cheese.</title>
        <authorList>
            <consortium name="US DOE Joint Genome Institute (JGI-PGF)"/>
            <person name="Walter F."/>
            <person name="Albersmeier A."/>
            <person name="Kalinowski J."/>
            <person name="Ruckert C."/>
        </authorList>
    </citation>
    <scope>NUCLEOTIDE SEQUENCE</scope>
    <source>
        <strain evidence="1">CGMCC 1.15254</strain>
    </source>
</reference>
<name>A0A917C0V2_9PROT</name>
<dbReference type="EMBL" id="BMHV01000014">
    <property type="protein sequence ID" value="GGF66840.1"/>
    <property type="molecule type" value="Genomic_DNA"/>
</dbReference>
<evidence type="ECO:0000313" key="1">
    <source>
        <dbReference type="EMBL" id="GGF66840.1"/>
    </source>
</evidence>